<dbReference type="Pfam" id="PF13577">
    <property type="entry name" value="SnoaL_4"/>
    <property type="match status" value="1"/>
</dbReference>
<organism evidence="3 4">
    <name type="scientific">Baekduia soli</name>
    <dbReference type="NCBI Taxonomy" id="496014"/>
    <lineage>
        <taxon>Bacteria</taxon>
        <taxon>Bacillati</taxon>
        <taxon>Actinomycetota</taxon>
        <taxon>Thermoleophilia</taxon>
        <taxon>Solirubrobacterales</taxon>
        <taxon>Baekduiaceae</taxon>
        <taxon>Baekduia</taxon>
    </lineage>
</organism>
<dbReference type="KEGG" id="bsol:FSW04_25260"/>
<dbReference type="AlphaFoldDB" id="A0A5B8UCI7"/>
<dbReference type="InterPro" id="IPR032710">
    <property type="entry name" value="NTF2-like_dom_sf"/>
</dbReference>
<evidence type="ECO:0000313" key="4">
    <source>
        <dbReference type="Proteomes" id="UP000321805"/>
    </source>
</evidence>
<keyword evidence="4" id="KW-1185">Reference proteome</keyword>
<dbReference type="SUPFAM" id="SSF54427">
    <property type="entry name" value="NTF2-like"/>
    <property type="match status" value="1"/>
</dbReference>
<proteinExistence type="predicted"/>
<sequence length="171" mass="19855">MSGLGPAGMDPTQLLLAHAEIRQLPLRYAYAQDFRDAELLLSLWAEVDEPAEYPDIDLHTVRREHERWFRKGPTVHFVGNHLIELDDAEHAHGTVYCWAQLDFGEEFVDQSILYQDRYVRQDGRWLFHHRRHLLWFGQARAENPIAQAGEDWPHSHTGRGVLPGELRRDGG</sequence>
<dbReference type="RefSeq" id="WP_146923330.1">
    <property type="nucleotide sequence ID" value="NZ_CP042430.1"/>
</dbReference>
<evidence type="ECO:0000313" key="3">
    <source>
        <dbReference type="EMBL" id="QEC50568.1"/>
    </source>
</evidence>
<feature type="region of interest" description="Disordered" evidence="1">
    <location>
        <begin position="147"/>
        <end position="171"/>
    </location>
</feature>
<dbReference type="Gene3D" id="3.10.450.50">
    <property type="match status" value="1"/>
</dbReference>
<evidence type="ECO:0000259" key="2">
    <source>
        <dbReference type="Pfam" id="PF13577"/>
    </source>
</evidence>
<evidence type="ECO:0000256" key="1">
    <source>
        <dbReference type="SAM" id="MobiDB-lite"/>
    </source>
</evidence>
<gene>
    <name evidence="3" type="ORF">FSW04_25260</name>
</gene>
<protein>
    <submittedName>
        <fullName evidence="3">Nuclear transport factor 2 family protein</fullName>
    </submittedName>
</protein>
<dbReference type="OrthoDB" id="1492465at2"/>
<accession>A0A5B8UCI7</accession>
<name>A0A5B8UCI7_9ACTN</name>
<dbReference type="EMBL" id="CP042430">
    <property type="protein sequence ID" value="QEC50568.1"/>
    <property type="molecule type" value="Genomic_DNA"/>
</dbReference>
<reference evidence="3 4" key="1">
    <citation type="journal article" date="2018" name="J. Microbiol.">
        <title>Baekduia soli gen. nov., sp. nov., a novel bacterium isolated from the soil of Baekdu Mountain and proposal of a novel family name, Baekduiaceae fam. nov.</title>
        <authorList>
            <person name="An D.S."/>
            <person name="Siddiqi M.Z."/>
            <person name="Kim K.H."/>
            <person name="Yu H.S."/>
            <person name="Im W.T."/>
        </authorList>
    </citation>
    <scope>NUCLEOTIDE SEQUENCE [LARGE SCALE GENOMIC DNA]</scope>
    <source>
        <strain evidence="3 4">BR7-21</strain>
    </source>
</reference>
<feature type="domain" description="SnoaL-like" evidence="2">
    <location>
        <begin position="15"/>
        <end position="131"/>
    </location>
</feature>
<dbReference type="InterPro" id="IPR037401">
    <property type="entry name" value="SnoaL-like"/>
</dbReference>
<dbReference type="Proteomes" id="UP000321805">
    <property type="component" value="Chromosome"/>
</dbReference>